<feature type="compositionally biased region" description="Basic and acidic residues" evidence="5">
    <location>
        <begin position="297"/>
        <end position="306"/>
    </location>
</feature>
<evidence type="ECO:0000259" key="8">
    <source>
        <dbReference type="Pfam" id="PF04545"/>
    </source>
</evidence>
<dbReference type="Pfam" id="PF04545">
    <property type="entry name" value="Sigma70_r4"/>
    <property type="match status" value="1"/>
</dbReference>
<keyword evidence="10" id="KW-1185">Reference proteome</keyword>
<dbReference type="Pfam" id="PF04539">
    <property type="entry name" value="Sigma70_r3"/>
    <property type="match status" value="1"/>
</dbReference>
<feature type="compositionally biased region" description="Polar residues" evidence="5">
    <location>
        <begin position="281"/>
        <end position="296"/>
    </location>
</feature>
<dbReference type="GO" id="GO:0016987">
    <property type="term" value="F:sigma factor activity"/>
    <property type="evidence" value="ECO:0007669"/>
    <property type="project" value="UniProtKB-KW"/>
</dbReference>
<evidence type="ECO:0000313" key="9">
    <source>
        <dbReference type="EMBL" id="SJZ35656.1"/>
    </source>
</evidence>
<sequence>MVMTGALAPPSRSASKPLGGGDGASCPPLPRDADAEHLLRLLPGLPPSSPVRDEVRRRIARMYAGRVQRLADRYRNRGEPTEDLRQVAMVGLMKAIDGFDPDYGRPFPSYLVPVVSGELKRHFRDNTWAVRVPRRHQERRNELNRVVLERTQALGRSPTISEIAAAMDLDLDGAVELINASSAYSALSLDAPCKSAEEDEDTSLGETLGGLDRALENVVDREALKVALRRVPPRERRVLYLRFFADHTQTEIAAMIGVSQMQVSRLLARTLRTLREELMSDSVTGSGTDASQVSSSDRPDATSHSR</sequence>
<evidence type="ECO:0000313" key="10">
    <source>
        <dbReference type="Proteomes" id="UP000190637"/>
    </source>
</evidence>
<protein>
    <submittedName>
        <fullName evidence="9">RNA polymerase sigma-B factor</fullName>
    </submittedName>
</protein>
<reference evidence="9 10" key="1">
    <citation type="submission" date="2017-02" db="EMBL/GenBank/DDBJ databases">
        <authorList>
            <person name="Peterson S.W."/>
        </authorList>
    </citation>
    <scope>NUCLEOTIDE SEQUENCE [LARGE SCALE GENOMIC DNA]</scope>
    <source>
        <strain evidence="9 10">DSM 45154</strain>
    </source>
</reference>
<name>A0A1T4JZK3_9ACTN</name>
<evidence type="ECO:0000256" key="4">
    <source>
        <dbReference type="ARBA" id="ARBA00023163"/>
    </source>
</evidence>
<dbReference type="SUPFAM" id="SSF88659">
    <property type="entry name" value="Sigma3 and sigma4 domains of RNA polymerase sigma factors"/>
    <property type="match status" value="2"/>
</dbReference>
<dbReference type="AlphaFoldDB" id="A0A1T4JZK3"/>
<feature type="domain" description="RNA polymerase sigma-70 region 4" evidence="8">
    <location>
        <begin position="227"/>
        <end position="276"/>
    </location>
</feature>
<dbReference type="InterPro" id="IPR013325">
    <property type="entry name" value="RNA_pol_sigma_r2"/>
</dbReference>
<dbReference type="Gene3D" id="1.20.140.160">
    <property type="match status" value="1"/>
</dbReference>
<dbReference type="NCBIfam" id="TIGR02980">
    <property type="entry name" value="SigBFG"/>
    <property type="match status" value="1"/>
</dbReference>
<dbReference type="InterPro" id="IPR007627">
    <property type="entry name" value="RNA_pol_sigma70_r2"/>
</dbReference>
<organism evidence="9 10">
    <name type="scientific">Marinactinospora thermotolerans DSM 45154</name>
    <dbReference type="NCBI Taxonomy" id="1122192"/>
    <lineage>
        <taxon>Bacteria</taxon>
        <taxon>Bacillati</taxon>
        <taxon>Actinomycetota</taxon>
        <taxon>Actinomycetes</taxon>
        <taxon>Streptosporangiales</taxon>
        <taxon>Nocardiopsidaceae</taxon>
        <taxon>Marinactinospora</taxon>
    </lineage>
</organism>
<dbReference type="Gene3D" id="1.20.120.1810">
    <property type="match status" value="1"/>
</dbReference>
<evidence type="ECO:0000256" key="3">
    <source>
        <dbReference type="ARBA" id="ARBA00023125"/>
    </source>
</evidence>
<evidence type="ECO:0000256" key="5">
    <source>
        <dbReference type="SAM" id="MobiDB-lite"/>
    </source>
</evidence>
<dbReference type="Pfam" id="PF04542">
    <property type="entry name" value="Sigma70_r2"/>
    <property type="match status" value="1"/>
</dbReference>
<keyword evidence="3" id="KW-0238">DNA-binding</keyword>
<dbReference type="Proteomes" id="UP000190637">
    <property type="component" value="Unassembled WGS sequence"/>
</dbReference>
<evidence type="ECO:0000256" key="2">
    <source>
        <dbReference type="ARBA" id="ARBA00023082"/>
    </source>
</evidence>
<dbReference type="GO" id="GO:0003677">
    <property type="term" value="F:DNA binding"/>
    <property type="evidence" value="ECO:0007669"/>
    <property type="project" value="UniProtKB-KW"/>
</dbReference>
<dbReference type="GO" id="GO:0006352">
    <property type="term" value="P:DNA-templated transcription initiation"/>
    <property type="evidence" value="ECO:0007669"/>
    <property type="project" value="InterPro"/>
</dbReference>
<dbReference type="SUPFAM" id="SSF88946">
    <property type="entry name" value="Sigma2 domain of RNA polymerase sigma factors"/>
    <property type="match status" value="1"/>
</dbReference>
<feature type="domain" description="RNA polymerase sigma-70 region 2" evidence="7">
    <location>
        <begin position="61"/>
        <end position="128"/>
    </location>
</feature>
<dbReference type="InterPro" id="IPR000943">
    <property type="entry name" value="RNA_pol_sigma70"/>
</dbReference>
<dbReference type="PANTHER" id="PTHR30385">
    <property type="entry name" value="SIGMA FACTOR F FLAGELLAR"/>
    <property type="match status" value="1"/>
</dbReference>
<evidence type="ECO:0000259" key="6">
    <source>
        <dbReference type="Pfam" id="PF04539"/>
    </source>
</evidence>
<feature type="region of interest" description="Disordered" evidence="5">
    <location>
        <begin position="1"/>
        <end position="31"/>
    </location>
</feature>
<dbReference type="PANTHER" id="PTHR30385:SF4">
    <property type="entry name" value="RNA POLYMERASE SIGMA-E FACTOR"/>
    <property type="match status" value="1"/>
</dbReference>
<keyword evidence="4" id="KW-0804">Transcription</keyword>
<dbReference type="InterPro" id="IPR014322">
    <property type="entry name" value="RNA_pol_sigma-B/F/G"/>
</dbReference>
<feature type="region of interest" description="Disordered" evidence="5">
    <location>
        <begin position="279"/>
        <end position="306"/>
    </location>
</feature>
<dbReference type="InterPro" id="IPR007630">
    <property type="entry name" value="RNA_pol_sigma70_r4"/>
</dbReference>
<dbReference type="InterPro" id="IPR013324">
    <property type="entry name" value="RNA_pol_sigma_r3/r4-like"/>
</dbReference>
<feature type="domain" description="RNA polymerase sigma-70 region 3" evidence="6">
    <location>
        <begin position="138"/>
        <end position="208"/>
    </location>
</feature>
<dbReference type="EMBL" id="FUWS01000001">
    <property type="protein sequence ID" value="SJZ35656.1"/>
    <property type="molecule type" value="Genomic_DNA"/>
</dbReference>
<dbReference type="InterPro" id="IPR007624">
    <property type="entry name" value="RNA_pol_sigma70_r3"/>
</dbReference>
<evidence type="ECO:0000259" key="7">
    <source>
        <dbReference type="Pfam" id="PF04542"/>
    </source>
</evidence>
<keyword evidence="2" id="KW-0731">Sigma factor</keyword>
<dbReference type="STRING" id="1122192.SAMN02745673_00083"/>
<dbReference type="NCBIfam" id="TIGR02937">
    <property type="entry name" value="sigma70-ECF"/>
    <property type="match status" value="1"/>
</dbReference>
<keyword evidence="1" id="KW-0805">Transcription regulation</keyword>
<accession>A0A1T4JZK3</accession>
<proteinExistence type="predicted"/>
<gene>
    <name evidence="9" type="ORF">SAMN02745673_00083</name>
</gene>
<evidence type="ECO:0000256" key="1">
    <source>
        <dbReference type="ARBA" id="ARBA00023015"/>
    </source>
</evidence>
<dbReference type="PRINTS" id="PR00046">
    <property type="entry name" value="SIGMA70FCT"/>
</dbReference>
<dbReference type="InterPro" id="IPR014284">
    <property type="entry name" value="RNA_pol_sigma-70_dom"/>
</dbReference>